<feature type="repeat" description="PPR" evidence="3">
    <location>
        <begin position="403"/>
        <end position="437"/>
    </location>
</feature>
<dbReference type="GO" id="GO:0003723">
    <property type="term" value="F:RNA binding"/>
    <property type="evidence" value="ECO:0007669"/>
    <property type="project" value="InterPro"/>
</dbReference>
<feature type="repeat" description="PPR" evidence="3">
    <location>
        <begin position="52"/>
        <end position="86"/>
    </location>
</feature>
<dbReference type="GO" id="GO:0048731">
    <property type="term" value="P:system development"/>
    <property type="evidence" value="ECO:0007669"/>
    <property type="project" value="UniProtKB-ARBA"/>
</dbReference>
<evidence type="ECO:0000256" key="3">
    <source>
        <dbReference type="PROSITE-ProRule" id="PRU00708"/>
    </source>
</evidence>
<name>A0A9D4ZCY0_ADICA</name>
<dbReference type="InterPro" id="IPR046960">
    <property type="entry name" value="PPR_At4g14850-like_plant"/>
</dbReference>
<dbReference type="InterPro" id="IPR011990">
    <property type="entry name" value="TPR-like_helical_dom_sf"/>
</dbReference>
<dbReference type="NCBIfam" id="TIGR00756">
    <property type="entry name" value="PPR"/>
    <property type="match status" value="6"/>
</dbReference>
<keyword evidence="1" id="KW-0677">Repeat</keyword>
<accession>A0A9D4ZCY0</accession>
<feature type="repeat" description="PPR" evidence="3">
    <location>
        <begin position="520"/>
        <end position="554"/>
    </location>
</feature>
<dbReference type="GO" id="GO:0009451">
    <property type="term" value="P:RNA modification"/>
    <property type="evidence" value="ECO:0007669"/>
    <property type="project" value="InterPro"/>
</dbReference>
<dbReference type="FunFam" id="1.25.40.10:FF:000158">
    <property type="entry name" value="pentatricopeptide repeat-containing protein At2g33680"/>
    <property type="match status" value="1"/>
</dbReference>
<comment type="similarity">
    <text evidence="2">Belongs to the PPR family. PCMP-E subfamily.</text>
</comment>
<dbReference type="FunFam" id="1.25.40.10:FF:000205">
    <property type="entry name" value="Pentatricopeptide repeat-containing protein, mitochondrial"/>
    <property type="match status" value="1"/>
</dbReference>
<dbReference type="Pfam" id="PF01535">
    <property type="entry name" value="PPR"/>
    <property type="match status" value="4"/>
</dbReference>
<feature type="repeat" description="PPR" evidence="3">
    <location>
        <begin position="637"/>
        <end position="671"/>
    </location>
</feature>
<dbReference type="PANTHER" id="PTHR47926:SF382">
    <property type="entry name" value="PENTACOTRIPEPTIDE-REPEAT REGION OF PRORP DOMAIN-CONTAINING PROTEIN"/>
    <property type="match status" value="1"/>
</dbReference>
<proteinExistence type="inferred from homology"/>
<dbReference type="EMBL" id="JABFUD020000013">
    <property type="protein sequence ID" value="KAI5070943.1"/>
    <property type="molecule type" value="Genomic_DNA"/>
</dbReference>
<dbReference type="InterPro" id="IPR002885">
    <property type="entry name" value="PPR_rpt"/>
</dbReference>
<evidence type="ECO:0000256" key="1">
    <source>
        <dbReference type="ARBA" id="ARBA00022737"/>
    </source>
</evidence>
<sequence>MCLAIGEALHSDARRMGFGSNAVLGNNLLRMYGKCGCLTRAHNVFNDMVEQSVVSWTLMLDAYLELGQEVATLQLYRQMQQDWVHPDEKIVMIALQACCSLARREEPSNVEGQITKIKALAIGKALHHDAKSNNFDADCFVNSTLIGMYGSCGRIMEAENVFAGHLQHTLVASNAMLSAYVENGEGELAICLYRQMHGEGVQTDERTMVIAVQACSILAENEKPLVVRGRPITSMALEIGRSLHYDALRRGFFSDAFVICALLSMYKQCGSLVDAETLISGPVNRDSLFWTEMLSLYVAEGEGEKALIFFKRMQEEGVSPNKWAYVMAIQGCSAIAERGEANGPGGESALVVALLIGQALHVDAFKNGFSSDIFVSSSLLTLYSMCGDIVGAEDVFLGLSQPDTVAWNAMLSAYLEQGDGEKVLKLFRNLERESFFPNPGTFVAALKACCMLVGNRGATFAVRGSSHILPLEIGRALHVDALKKGFGSIPLVCSALIIMYSTCGSMADVEGVFDWQLQHDIVSWTALLSAYIEHHQAEKALQLFRLVHQEGIAPDEQTFVLAFEACAELAEKQDVSLKDGQSVKQTSVEIGHALYADCLIKGFTLDASICSNVVGMYGKCMSLTLAENAFDVLPHYSILPWNAMLSTYIDHGQGEKALLFYQRLKAEGVPITEFTMFCVLRACSLTGDVEMCREVHFLIDCAGWGYSCNLSSMLVYAYGSCATMENCQAMFDSIGEPDVATWNAIINCYVRSGDHRTSMQTFEQMHFSNIIANRVTALLLLSSCSHAGDVDGGIEQFESMSKNHGIIPNMEHFKGLIDLLGRAGDFAKVKDLLSDGLVQPTLSIWSNMLGVCQNHRNVGLGNWVFDQAMHLQPKDAKAYITISNIYAGEESFNELSMH</sequence>
<evidence type="ECO:0008006" key="6">
    <source>
        <dbReference type="Google" id="ProtNLM"/>
    </source>
</evidence>
<dbReference type="Gene3D" id="1.25.40.10">
    <property type="entry name" value="Tetratricopeptide repeat domain"/>
    <property type="match status" value="7"/>
</dbReference>
<feature type="repeat" description="PPR" evidence="3">
    <location>
        <begin position="169"/>
        <end position="203"/>
    </location>
</feature>
<evidence type="ECO:0000313" key="4">
    <source>
        <dbReference type="EMBL" id="KAI5070943.1"/>
    </source>
</evidence>
<gene>
    <name evidence="4" type="ORF">GOP47_0013194</name>
</gene>
<keyword evidence="5" id="KW-1185">Reference proteome</keyword>
<dbReference type="GO" id="GO:0005739">
    <property type="term" value="C:mitochondrion"/>
    <property type="evidence" value="ECO:0007669"/>
    <property type="project" value="UniProtKB-ARBA"/>
</dbReference>
<evidence type="ECO:0000256" key="2">
    <source>
        <dbReference type="ARBA" id="ARBA00061659"/>
    </source>
</evidence>
<feature type="repeat" description="PPR" evidence="3">
    <location>
        <begin position="738"/>
        <end position="772"/>
    </location>
</feature>
<protein>
    <recommendedName>
        <fullName evidence="6">Pentatricopeptide repeat-containing protein</fullName>
    </recommendedName>
</protein>
<dbReference type="OrthoDB" id="10340279at2759"/>
<feature type="repeat" description="PPR" evidence="3">
    <location>
        <begin position="286"/>
        <end position="320"/>
    </location>
</feature>
<dbReference type="AlphaFoldDB" id="A0A9D4ZCY0"/>
<dbReference type="PROSITE" id="PS51375">
    <property type="entry name" value="PPR"/>
    <property type="match status" value="7"/>
</dbReference>
<dbReference type="Pfam" id="PF13041">
    <property type="entry name" value="PPR_2"/>
    <property type="match status" value="4"/>
</dbReference>
<dbReference type="Proteomes" id="UP000886520">
    <property type="component" value="Chromosome 13"/>
</dbReference>
<reference evidence="4" key="1">
    <citation type="submission" date="2021-01" db="EMBL/GenBank/DDBJ databases">
        <title>Adiantum capillus-veneris genome.</title>
        <authorList>
            <person name="Fang Y."/>
            <person name="Liao Q."/>
        </authorList>
    </citation>
    <scope>NUCLEOTIDE SEQUENCE</scope>
    <source>
        <strain evidence="4">H3</strain>
        <tissue evidence="4">Leaf</tissue>
    </source>
</reference>
<comment type="caution">
    <text evidence="4">The sequence shown here is derived from an EMBL/GenBank/DDBJ whole genome shotgun (WGS) entry which is preliminary data.</text>
</comment>
<evidence type="ECO:0000313" key="5">
    <source>
        <dbReference type="Proteomes" id="UP000886520"/>
    </source>
</evidence>
<dbReference type="PANTHER" id="PTHR47926">
    <property type="entry name" value="PENTATRICOPEPTIDE REPEAT-CONTAINING PROTEIN"/>
    <property type="match status" value="1"/>
</dbReference>
<organism evidence="4 5">
    <name type="scientific">Adiantum capillus-veneris</name>
    <name type="common">Maidenhair fern</name>
    <dbReference type="NCBI Taxonomy" id="13818"/>
    <lineage>
        <taxon>Eukaryota</taxon>
        <taxon>Viridiplantae</taxon>
        <taxon>Streptophyta</taxon>
        <taxon>Embryophyta</taxon>
        <taxon>Tracheophyta</taxon>
        <taxon>Polypodiopsida</taxon>
        <taxon>Polypodiidae</taxon>
        <taxon>Polypodiales</taxon>
        <taxon>Pteridineae</taxon>
        <taxon>Pteridaceae</taxon>
        <taxon>Vittarioideae</taxon>
        <taxon>Adiantum</taxon>
    </lineage>
</organism>